<dbReference type="InterPro" id="IPR001279">
    <property type="entry name" value="Metallo-B-lactamas"/>
</dbReference>
<dbReference type="SUPFAM" id="SSF56281">
    <property type="entry name" value="Metallo-hydrolase/oxidoreductase"/>
    <property type="match status" value="1"/>
</dbReference>
<dbReference type="CDD" id="cd00158">
    <property type="entry name" value="RHOD"/>
    <property type="match status" value="1"/>
</dbReference>
<dbReference type="GO" id="GO:0016787">
    <property type="term" value="F:hydrolase activity"/>
    <property type="evidence" value="ECO:0007669"/>
    <property type="project" value="UniProtKB-KW"/>
</dbReference>
<protein>
    <submittedName>
        <fullName evidence="3">Zn-dependent hydrolase</fullName>
    </submittedName>
</protein>
<dbReference type="PANTHER" id="PTHR43084:SF1">
    <property type="entry name" value="PERSULFIDE DIOXYGENASE ETHE1, MITOCHONDRIAL"/>
    <property type="match status" value="1"/>
</dbReference>
<dbReference type="Pfam" id="PF00753">
    <property type="entry name" value="Lactamase_B"/>
    <property type="match status" value="1"/>
</dbReference>
<dbReference type="SMART" id="SM00450">
    <property type="entry name" value="RHOD"/>
    <property type="match status" value="2"/>
</dbReference>
<dbReference type="GO" id="GO:0070813">
    <property type="term" value="P:hydrogen sulfide metabolic process"/>
    <property type="evidence" value="ECO:0007669"/>
    <property type="project" value="TreeGrafter"/>
</dbReference>
<dbReference type="InterPro" id="IPR044528">
    <property type="entry name" value="POD-like_MBL-fold"/>
</dbReference>
<dbReference type="CDD" id="cd07724">
    <property type="entry name" value="POD-like_MBL-fold"/>
    <property type="match status" value="1"/>
</dbReference>
<dbReference type="Gene3D" id="3.60.15.10">
    <property type="entry name" value="Ribonuclease Z/Hydroxyacylglutathione hydrolase-like"/>
    <property type="match status" value="1"/>
</dbReference>
<comment type="caution">
    <text evidence="3">The sequence shown here is derived from an EMBL/GenBank/DDBJ whole genome shotgun (WGS) entry which is preliminary data.</text>
</comment>
<dbReference type="InterPro" id="IPR001763">
    <property type="entry name" value="Rhodanese-like_dom"/>
</dbReference>
<keyword evidence="1" id="KW-0479">Metal-binding</keyword>
<dbReference type="Gene3D" id="3.40.250.10">
    <property type="entry name" value="Rhodanese-like domain"/>
    <property type="match status" value="2"/>
</dbReference>
<name>A0A101XQ53_9BACL</name>
<dbReference type="EMBL" id="LPVJ01000048">
    <property type="protein sequence ID" value="KUO95530.1"/>
    <property type="molecule type" value="Genomic_DNA"/>
</dbReference>
<sequence length="484" mass="52989">MFLKYFYDEKLAQASYMVGCQATGEALVIDPSRDVTMYEETAVKEGFRIVAATETHIHADFVSGARELAVNAGAKLYLSGEGDAIWRQQYTDGISFQWVHDGDTFKIGNLTFDVMHTPGHTPESLSFLVHDGGGGIHREAMGIFSGDFVFVGDIGRPDLLEKAVGVSGSSEQGAKQMYQSIQRFKKLPDHLQVWPGHGAGSACGKALGAIPSSTVGYEKLFNWAMADLSEEEFIQKLLEGQPEPPRYFAQMKKLNVEGPALLSDLPAIPLIDSAAVKTAIAERGQVVDTRSAAAFRAGHLPGTINIPYNKSFITWAGWLLSYEQPIYLLAESGQQSNIVRDLRSIGFDNVAGIASLDVVDVSTIGGEELESYREITPQEALSLLKQGDVTWIDVRNDAEWAEGYIDGAKHLMLGKLQGRLTELPEDKNHPIVVQCQSGARSSIAASVLQREGFKNVINMAGGFGRWLKEELPYTKEKEEKILNA</sequence>
<dbReference type="InterPro" id="IPR036866">
    <property type="entry name" value="RibonucZ/Hydroxyglut_hydro"/>
</dbReference>
<accession>A0A101XQ53</accession>
<evidence type="ECO:0000313" key="3">
    <source>
        <dbReference type="EMBL" id="KUO95530.1"/>
    </source>
</evidence>
<dbReference type="GO" id="GO:0046872">
    <property type="term" value="F:metal ion binding"/>
    <property type="evidence" value="ECO:0007669"/>
    <property type="project" value="UniProtKB-KW"/>
</dbReference>
<dbReference type="AlphaFoldDB" id="A0A101XQ53"/>
<dbReference type="OrthoDB" id="9784009at2"/>
<dbReference type="InterPro" id="IPR036873">
    <property type="entry name" value="Rhodanese-like_dom_sf"/>
</dbReference>
<dbReference type="Proteomes" id="UP000053557">
    <property type="component" value="Unassembled WGS sequence"/>
</dbReference>
<dbReference type="SUPFAM" id="SSF52821">
    <property type="entry name" value="Rhodanese/Cell cycle control phosphatase"/>
    <property type="match status" value="2"/>
</dbReference>
<dbReference type="GO" id="GO:0050313">
    <property type="term" value="F:sulfur dioxygenase activity"/>
    <property type="evidence" value="ECO:0007669"/>
    <property type="project" value="InterPro"/>
</dbReference>
<reference evidence="3 4" key="1">
    <citation type="submission" date="2015-12" db="EMBL/GenBank/DDBJ databases">
        <title>Draft genome sequence of Acidibacillus ferrooxidans ITV001, isolated from a chalcopyrite acid mine drainage site in Brazil.</title>
        <authorList>
            <person name="Dall'Agnol H."/>
            <person name="Nancucheo I."/>
            <person name="Johnson B."/>
            <person name="Oliveira R."/>
            <person name="Leite L."/>
            <person name="Pylro V."/>
            <person name="Nunes G.L."/>
            <person name="Tzotzos G."/>
            <person name="Fernandes G.R."/>
            <person name="Dutra J."/>
            <person name="Orellana S.C."/>
            <person name="Oliveira G."/>
        </authorList>
    </citation>
    <scope>NUCLEOTIDE SEQUENCE [LARGE SCALE GENOMIC DNA]</scope>
    <source>
        <strain evidence="4">ITV01</strain>
    </source>
</reference>
<dbReference type="RefSeq" id="WP_067716628.1">
    <property type="nucleotide sequence ID" value="NZ_LPVJ01000048.1"/>
</dbReference>
<dbReference type="SMART" id="SM00849">
    <property type="entry name" value="Lactamase_B"/>
    <property type="match status" value="1"/>
</dbReference>
<dbReference type="FunFam" id="3.40.250.10:FF:000049">
    <property type="entry name" value="Phage shock protein E"/>
    <property type="match status" value="1"/>
</dbReference>
<keyword evidence="3" id="KW-0378">Hydrolase</keyword>
<dbReference type="FunFam" id="3.60.15.10:FF:000030">
    <property type="entry name" value="Metallo-beta-lactamase family protein"/>
    <property type="match status" value="1"/>
</dbReference>
<organism evidence="3 4">
    <name type="scientific">Ferroacidibacillus organovorans</name>
    <dbReference type="NCBI Taxonomy" id="1765683"/>
    <lineage>
        <taxon>Bacteria</taxon>
        <taxon>Bacillati</taxon>
        <taxon>Bacillota</taxon>
        <taxon>Bacilli</taxon>
        <taxon>Bacillales</taxon>
        <taxon>Alicyclobacillaceae</taxon>
        <taxon>Ferroacidibacillus</taxon>
    </lineage>
</organism>
<keyword evidence="4" id="KW-1185">Reference proteome</keyword>
<dbReference type="PROSITE" id="PS50206">
    <property type="entry name" value="RHODANESE_3"/>
    <property type="match status" value="2"/>
</dbReference>
<evidence type="ECO:0000313" key="4">
    <source>
        <dbReference type="Proteomes" id="UP000053557"/>
    </source>
</evidence>
<dbReference type="InterPro" id="IPR051682">
    <property type="entry name" value="Mito_Persulfide_Diox"/>
</dbReference>
<dbReference type="GO" id="GO:0006749">
    <property type="term" value="P:glutathione metabolic process"/>
    <property type="evidence" value="ECO:0007669"/>
    <property type="project" value="InterPro"/>
</dbReference>
<evidence type="ECO:0000259" key="2">
    <source>
        <dbReference type="PROSITE" id="PS50206"/>
    </source>
</evidence>
<proteinExistence type="predicted"/>
<dbReference type="Pfam" id="PF00581">
    <property type="entry name" value="Rhodanese"/>
    <property type="match status" value="2"/>
</dbReference>
<feature type="domain" description="Rhodanese" evidence="2">
    <location>
        <begin position="385"/>
        <end position="475"/>
    </location>
</feature>
<feature type="domain" description="Rhodanese" evidence="2">
    <location>
        <begin position="280"/>
        <end position="360"/>
    </location>
</feature>
<dbReference type="PANTHER" id="PTHR43084">
    <property type="entry name" value="PERSULFIDE DIOXYGENASE ETHE1"/>
    <property type="match status" value="1"/>
</dbReference>
<evidence type="ECO:0000256" key="1">
    <source>
        <dbReference type="ARBA" id="ARBA00022723"/>
    </source>
</evidence>
<gene>
    <name evidence="3" type="ORF">ATW55_06475</name>
</gene>